<protein>
    <recommendedName>
        <fullName evidence="4">Alpha-1,4-N-acetylglucosaminyltransferase</fullName>
    </recommendedName>
</protein>
<dbReference type="OMA" id="FTRRERY"/>
<evidence type="ECO:0008006" key="4">
    <source>
        <dbReference type="Google" id="ProtNLM"/>
    </source>
</evidence>
<dbReference type="Gene3D" id="3.90.550.20">
    <property type="match status" value="1"/>
</dbReference>
<dbReference type="InterPro" id="IPR029044">
    <property type="entry name" value="Nucleotide-diphossugar_trans"/>
</dbReference>
<keyword evidence="3" id="KW-1185">Reference proteome</keyword>
<feature type="transmembrane region" description="Helical" evidence="1">
    <location>
        <begin position="28"/>
        <end position="49"/>
    </location>
</feature>
<dbReference type="EnsemblMetazoa" id="G30666.5">
    <property type="protein sequence ID" value="G30666.5:cds"/>
    <property type="gene ID" value="G30666"/>
</dbReference>
<evidence type="ECO:0000313" key="2">
    <source>
        <dbReference type="EnsemblMetazoa" id="G30666.5:cds"/>
    </source>
</evidence>
<name>A0A8W8M062_MAGGI</name>
<dbReference type="OrthoDB" id="6150660at2759"/>
<dbReference type="SUPFAM" id="SSF53448">
    <property type="entry name" value="Nucleotide-diphospho-sugar transferases"/>
    <property type="match status" value="1"/>
</dbReference>
<accession>A0A8W8M062</accession>
<dbReference type="PANTHER" id="PTHR46830:SF2">
    <property type="entry name" value="ALPHA-1,4-N-ACETYLGLUCOSAMINYLTRANSFERASE"/>
    <property type="match status" value="1"/>
</dbReference>
<sequence length="411" mass="48210">MNIIRNRRRFFDLGCSFWINMNGKSRNLVLFLSFGVLCGLIVFFVYPSWNNVERIFREKSCDIETTLYYLRKNKSILVNNYTHLVANAVPIGGYDWTFTKTVPCVLNSSLFNFTRRERYQTLISCSNSTISVKKSLVNEKSVDQIFAFPDVCLGEVISSFCGDGKPVPNVIHYIWFGNMTFDFIYFVSIFSAHKYQKPCLIFLYYELLPSGTWWNLLRKIVDNIVLVKMRPPMMISGKRIKFVQHKSDIVRLKILKEYGGIYVDTDQYFLRSEDEFRTTNCTMGMAHDMAMGSALIFAKKDASFINKWIDSYSFYDPTQWGLNSVLMATKLSQMYPAMLRVISHHCVFFPHGLVLFNQNYKWSHSYGLHIFKTGRIQELRHYNFHTIRKINNTIGAMFRYILFDNKELCFN</sequence>
<keyword evidence="1" id="KW-1133">Transmembrane helix</keyword>
<evidence type="ECO:0000256" key="1">
    <source>
        <dbReference type="SAM" id="Phobius"/>
    </source>
</evidence>
<evidence type="ECO:0000313" key="3">
    <source>
        <dbReference type="Proteomes" id="UP000005408"/>
    </source>
</evidence>
<dbReference type="InterPro" id="IPR007577">
    <property type="entry name" value="GlycoTrfase_DXD_sugar-bd_CS"/>
</dbReference>
<dbReference type="AlphaFoldDB" id="A0A8W8M062"/>
<organism evidence="2 3">
    <name type="scientific">Magallana gigas</name>
    <name type="common">Pacific oyster</name>
    <name type="synonym">Crassostrea gigas</name>
    <dbReference type="NCBI Taxonomy" id="29159"/>
    <lineage>
        <taxon>Eukaryota</taxon>
        <taxon>Metazoa</taxon>
        <taxon>Spiralia</taxon>
        <taxon>Lophotrochozoa</taxon>
        <taxon>Mollusca</taxon>
        <taxon>Bivalvia</taxon>
        <taxon>Autobranchia</taxon>
        <taxon>Pteriomorphia</taxon>
        <taxon>Ostreida</taxon>
        <taxon>Ostreoidea</taxon>
        <taxon>Ostreidae</taxon>
        <taxon>Magallana</taxon>
    </lineage>
</organism>
<dbReference type="Proteomes" id="UP000005408">
    <property type="component" value="Unassembled WGS sequence"/>
</dbReference>
<dbReference type="Pfam" id="PF04488">
    <property type="entry name" value="Gly_transf_sug"/>
    <property type="match status" value="1"/>
</dbReference>
<keyword evidence="1" id="KW-0812">Transmembrane</keyword>
<reference evidence="2" key="1">
    <citation type="submission" date="2022-08" db="UniProtKB">
        <authorList>
            <consortium name="EnsemblMetazoa"/>
        </authorList>
    </citation>
    <scope>IDENTIFICATION</scope>
    <source>
        <strain evidence="2">05x7-T-G4-1.051#20</strain>
    </source>
</reference>
<keyword evidence="1" id="KW-0472">Membrane</keyword>
<proteinExistence type="predicted"/>
<dbReference type="PANTHER" id="PTHR46830">
    <property type="entry name" value="TRANSFERASE, PUTATIVE-RELATED"/>
    <property type="match status" value="1"/>
</dbReference>